<keyword evidence="4" id="KW-1185">Reference proteome</keyword>
<dbReference type="Proteomes" id="UP000576821">
    <property type="component" value="Unassembled WGS sequence"/>
</dbReference>
<evidence type="ECO:0000259" key="1">
    <source>
        <dbReference type="Pfam" id="PF10088"/>
    </source>
</evidence>
<comment type="caution">
    <text evidence="3">The sequence shown here is derived from an EMBL/GenBank/DDBJ whole genome shotgun (WGS) entry which is preliminary data.</text>
</comment>
<dbReference type="Pfam" id="PF10088">
    <property type="entry name" value="DUF2326"/>
    <property type="match status" value="1"/>
</dbReference>
<feature type="domain" description="ABC-three component systems C-terminal" evidence="2">
    <location>
        <begin position="289"/>
        <end position="412"/>
    </location>
</feature>
<evidence type="ECO:0000313" key="3">
    <source>
        <dbReference type="EMBL" id="NIJ16039.1"/>
    </source>
</evidence>
<name>A0A846M238_9SPHN</name>
<organism evidence="3 4">
    <name type="scientific">Sphingobium vermicomposti</name>
    <dbReference type="NCBI Taxonomy" id="529005"/>
    <lineage>
        <taxon>Bacteria</taxon>
        <taxon>Pseudomonadati</taxon>
        <taxon>Pseudomonadota</taxon>
        <taxon>Alphaproteobacteria</taxon>
        <taxon>Sphingomonadales</taxon>
        <taxon>Sphingomonadaceae</taxon>
        <taxon>Sphingobium</taxon>
    </lineage>
</organism>
<dbReference type="InterPro" id="IPR046919">
    <property type="entry name" value="ABC-3C_CTD10"/>
</dbReference>
<sequence>MIIAIESDLPSFKPVRLGPGLNVLLADKSPNSGEKQTRNSAGKSSLVELIHFLLGGKSAGALPSHDALKAYTFYGTFAFRGGRLRVGRSGDEPSKIIVDEVAATAFGLTPKLDKKTGLHWISNEVWKEFLGNRLFSLPFPTRGTAFEQSYTPSFRSMVAYFVRRRGGFLRPEKHAEKQGAWDSQVNLSYLLGLDWTIPFELEKVRQRENQLKELKKAATAGAVGDIIGTVAELRPRVVVAEANVEKLRADLTAFKVVDSYREMSDRAAAIRGEMLAIERHFVTLKQTLEHLEANYNDEKPPASTDLDRLYKAVGIELPNIAIRRFEEVKIFHESVVSNRRKRLEQQIEATRLELADGEARSAALDAERSEILRFLEGSGALEDFTALQERLAAQAVEAAALRERYKAAEILEGEKTELEGDRINLKRRLQEDHQARRAQLDKAILFIGGAIADLYGDRTGEFVIAARDSGPAFEITIQGDRGGGISQIEIFCLDLALLSLTADANRGPRFLVHDSHLFDGVDERQVAKALQLGKAAADRICGQYLVTMNSDVFDRLPLPGSFDKQAFVLSTRLSDDGEDGGLFGFRFD</sequence>
<gene>
    <name evidence="3" type="ORF">FHS54_001005</name>
</gene>
<dbReference type="InterPro" id="IPR018760">
    <property type="entry name" value="DUF2326"/>
</dbReference>
<dbReference type="RefSeq" id="WP_167302730.1">
    <property type="nucleotide sequence ID" value="NZ_JAASQR010000002.1"/>
</dbReference>
<dbReference type="AlphaFoldDB" id="A0A846M238"/>
<proteinExistence type="predicted"/>
<accession>A0A846M238</accession>
<protein>
    <submittedName>
        <fullName evidence="3">Uncharacterized protein YydD (DUF2326 family)</fullName>
    </submittedName>
</protein>
<evidence type="ECO:0000313" key="4">
    <source>
        <dbReference type="Proteomes" id="UP000576821"/>
    </source>
</evidence>
<evidence type="ECO:0000259" key="2">
    <source>
        <dbReference type="Pfam" id="PF20275"/>
    </source>
</evidence>
<dbReference type="EMBL" id="JAASQR010000002">
    <property type="protein sequence ID" value="NIJ16039.1"/>
    <property type="molecule type" value="Genomic_DNA"/>
</dbReference>
<feature type="domain" description="DUF2326" evidence="1">
    <location>
        <begin position="453"/>
        <end position="587"/>
    </location>
</feature>
<reference evidence="3 4" key="1">
    <citation type="submission" date="2020-03" db="EMBL/GenBank/DDBJ databases">
        <title>Genomic Encyclopedia of Type Strains, Phase IV (KMG-IV): sequencing the most valuable type-strain genomes for metagenomic binning, comparative biology and taxonomic classification.</title>
        <authorList>
            <person name="Goeker M."/>
        </authorList>
    </citation>
    <scope>NUCLEOTIDE SEQUENCE [LARGE SCALE GENOMIC DNA]</scope>
    <source>
        <strain evidence="3 4">DSM 21299</strain>
    </source>
</reference>
<dbReference type="Pfam" id="PF20275">
    <property type="entry name" value="CTD10"/>
    <property type="match status" value="1"/>
</dbReference>